<keyword evidence="3" id="KW-1185">Reference proteome</keyword>
<sequence length="201" mass="23296">MTDTQARVAKMFELNTVEHELTVLHDDGLYRHILMAKPGTGLYRYELITWPGHLAISGDLDSYVFARIQDMFAFFRGHEVNPTYWAEKVKDDHKRTSSYSEDMFKQLVTEHLDDLADADLTDEQRETRDEIKERVNDGEGDCEDGAREILRDGEQAGLWSGTWEWDLRDWDWHFLYCLNAIVAGIKAYDKAKTRTAEAVDA</sequence>
<evidence type="ECO:0000256" key="1">
    <source>
        <dbReference type="SAM" id="MobiDB-lite"/>
    </source>
</evidence>
<organism evidence="2 3">
    <name type="scientific">Actinoplanes palleronii</name>
    <dbReference type="NCBI Taxonomy" id="113570"/>
    <lineage>
        <taxon>Bacteria</taxon>
        <taxon>Bacillati</taxon>
        <taxon>Actinomycetota</taxon>
        <taxon>Actinomycetes</taxon>
        <taxon>Micromonosporales</taxon>
        <taxon>Micromonosporaceae</taxon>
        <taxon>Actinoplanes</taxon>
    </lineage>
</organism>
<accession>A0ABQ4BKJ1</accession>
<evidence type="ECO:0000313" key="2">
    <source>
        <dbReference type="EMBL" id="GIE70765.1"/>
    </source>
</evidence>
<dbReference type="Proteomes" id="UP000624709">
    <property type="component" value="Unassembled WGS sequence"/>
</dbReference>
<reference evidence="2 3" key="1">
    <citation type="submission" date="2021-01" db="EMBL/GenBank/DDBJ databases">
        <title>Whole genome shotgun sequence of Actinoplanes palleronii NBRC 14916.</title>
        <authorList>
            <person name="Komaki H."/>
            <person name="Tamura T."/>
        </authorList>
    </citation>
    <scope>NUCLEOTIDE SEQUENCE [LARGE SCALE GENOMIC DNA]</scope>
    <source>
        <strain evidence="2 3">NBRC 14916</strain>
    </source>
</reference>
<gene>
    <name evidence="2" type="ORF">Apa02nite_068730</name>
</gene>
<evidence type="ECO:0000313" key="3">
    <source>
        <dbReference type="Proteomes" id="UP000624709"/>
    </source>
</evidence>
<feature type="compositionally biased region" description="Basic and acidic residues" evidence="1">
    <location>
        <begin position="122"/>
        <end position="137"/>
    </location>
</feature>
<feature type="region of interest" description="Disordered" evidence="1">
    <location>
        <begin position="118"/>
        <end position="144"/>
    </location>
</feature>
<dbReference type="EMBL" id="BOMS01000110">
    <property type="protein sequence ID" value="GIE70765.1"/>
    <property type="molecule type" value="Genomic_DNA"/>
</dbReference>
<protein>
    <submittedName>
        <fullName evidence="2">Uncharacterized protein</fullName>
    </submittedName>
</protein>
<proteinExistence type="predicted"/>
<name>A0ABQ4BKJ1_9ACTN</name>
<dbReference type="RefSeq" id="WP_203828764.1">
    <property type="nucleotide sequence ID" value="NZ_BAAATY010000018.1"/>
</dbReference>
<comment type="caution">
    <text evidence="2">The sequence shown here is derived from an EMBL/GenBank/DDBJ whole genome shotgun (WGS) entry which is preliminary data.</text>
</comment>